<dbReference type="InterPro" id="IPR006680">
    <property type="entry name" value="Amidohydro-rel"/>
</dbReference>
<reference evidence="3 4" key="1">
    <citation type="submission" date="2024-09" db="EMBL/GenBank/DDBJ databases">
        <authorList>
            <person name="Sun Q."/>
            <person name="Mori K."/>
        </authorList>
    </citation>
    <scope>NUCLEOTIDE SEQUENCE [LARGE SCALE GENOMIC DNA]</scope>
    <source>
        <strain evidence="3 4">TBRC 3947</strain>
    </source>
</reference>
<dbReference type="Gene3D" id="3.20.20.140">
    <property type="entry name" value="Metal-dependent hydrolases"/>
    <property type="match status" value="2"/>
</dbReference>
<dbReference type="Proteomes" id="UP001589867">
    <property type="component" value="Unassembled WGS sequence"/>
</dbReference>
<name>A0ABV6MCG9_9ACTN</name>
<dbReference type="InterPro" id="IPR032466">
    <property type="entry name" value="Metal_Hydrolase"/>
</dbReference>
<proteinExistence type="predicted"/>
<feature type="domain" description="Amidohydrolase-related" evidence="2">
    <location>
        <begin position="275"/>
        <end position="517"/>
    </location>
</feature>
<dbReference type="RefSeq" id="WP_377258469.1">
    <property type="nucleotide sequence ID" value="NZ_JBHLUH010000071.1"/>
</dbReference>
<dbReference type="EMBL" id="JBHLUH010000071">
    <property type="protein sequence ID" value="MFC0532431.1"/>
    <property type="molecule type" value="Genomic_DNA"/>
</dbReference>
<accession>A0ABV6MCG9</accession>
<feature type="domain" description="Amidohydrolase-related" evidence="2">
    <location>
        <begin position="42"/>
        <end position="246"/>
    </location>
</feature>
<organism evidence="3 4">
    <name type="scientific">Phytohabitans kaempferiae</name>
    <dbReference type="NCBI Taxonomy" id="1620943"/>
    <lineage>
        <taxon>Bacteria</taxon>
        <taxon>Bacillati</taxon>
        <taxon>Actinomycetota</taxon>
        <taxon>Actinomycetes</taxon>
        <taxon>Micromonosporales</taxon>
        <taxon>Micromonosporaceae</taxon>
    </lineage>
</organism>
<evidence type="ECO:0000259" key="2">
    <source>
        <dbReference type="Pfam" id="PF04909"/>
    </source>
</evidence>
<dbReference type="SUPFAM" id="SSF51556">
    <property type="entry name" value="Metallo-dependent hydrolases"/>
    <property type="match status" value="2"/>
</dbReference>
<comment type="caution">
    <text evidence="3">The sequence shown here is derived from an EMBL/GenBank/DDBJ whole genome shotgun (WGS) entry which is preliminary data.</text>
</comment>
<keyword evidence="4" id="KW-1185">Reference proteome</keyword>
<evidence type="ECO:0000313" key="3">
    <source>
        <dbReference type="EMBL" id="MFC0532431.1"/>
    </source>
</evidence>
<evidence type="ECO:0000256" key="1">
    <source>
        <dbReference type="ARBA" id="ARBA00023239"/>
    </source>
</evidence>
<dbReference type="InterPro" id="IPR032465">
    <property type="entry name" value="ACMSD"/>
</dbReference>
<dbReference type="PANTHER" id="PTHR21240">
    <property type="entry name" value="2-AMINO-3-CARBOXYLMUCONATE-6-SEMIALDEHYDE DECARBOXYLASE"/>
    <property type="match status" value="1"/>
</dbReference>
<dbReference type="Pfam" id="PF04909">
    <property type="entry name" value="Amidohydro_2"/>
    <property type="match status" value="2"/>
</dbReference>
<protein>
    <submittedName>
        <fullName evidence="3">Amidohydrolase family protein</fullName>
    </submittedName>
</protein>
<sequence length="522" mass="54835">MAVIDGTGPHGTVVDAHRLLGPLPTGAGPSATVAGTLGEMDRLGVDEAHVTHAYALHGDPAEANRALFAALDGVERLRPVPVVIPAVAGASVPARLEDLDELRAAGVAMVRLAPARHRFDPAGPVARRWLERLGRLGIAVAIDAADTSLATLRALSAAHPTVNWLVLGPGYRRLREFGELLDTSPNVWLETGTLNTSGAVEWFAERWGAQRLVFGTGAPVFDDAGPRHQLDHLALKPEDRALVAGGSLAAMLGRPATRAGHAPDRSAPRTGPILDAHGHIGGWHDFLIPDPSADGLAAMAARLGVTTIGISDLLAVGADPAVGNRRALAAAETHPGRFGVWLVANPHDPGGLDDVRELLGHEAVWGVKLHPDVHQCTLDDPAYTPVFELAAAHGVPVLAHGQTDSSWSDPVRFAEVGRRHPQVPLLMGHAGLWPYGFARAARLVADVPNVYLETCGSRMTARWIAELVRLAGADRVVFGSDACFLDLRQGLGRVLGAPLDGPDRDAVLGGNLARLLHIGGAS</sequence>
<evidence type="ECO:0000313" key="4">
    <source>
        <dbReference type="Proteomes" id="UP001589867"/>
    </source>
</evidence>
<gene>
    <name evidence="3" type="ORF">ACFFIA_32770</name>
</gene>
<keyword evidence="1" id="KW-0456">Lyase</keyword>